<dbReference type="GO" id="GO:0006465">
    <property type="term" value="P:signal peptide processing"/>
    <property type="evidence" value="ECO:0007669"/>
    <property type="project" value="InterPro"/>
</dbReference>
<comment type="catalytic activity">
    <reaction evidence="1 6">
        <text>Cleavage of hydrophobic, N-terminal signal or leader sequences from secreted and periplasmic proteins.</text>
        <dbReference type="EC" id="3.4.21.89"/>
    </reaction>
</comment>
<dbReference type="AlphaFoldDB" id="A0A554JDJ5"/>
<dbReference type="CDD" id="cd06530">
    <property type="entry name" value="S26_SPase_I"/>
    <property type="match status" value="1"/>
</dbReference>
<dbReference type="GO" id="GO:0016020">
    <property type="term" value="C:membrane"/>
    <property type="evidence" value="ECO:0007669"/>
    <property type="project" value="UniProtKB-SubCell"/>
</dbReference>
<feature type="active site" evidence="5">
    <location>
        <position position="46"/>
    </location>
</feature>
<reference evidence="8 9" key="1">
    <citation type="submission" date="2017-08" db="EMBL/GenBank/DDBJ databases">
        <title>Mechanisms for carbon and nitrogen cycling indicate functional differentiation within the Candidate Phyla Radiation.</title>
        <authorList>
            <person name="Danczak R.E."/>
            <person name="Johnston M.D."/>
            <person name="Kenah C."/>
            <person name="Slattery M."/>
            <person name="Wrighton K.C."/>
            <person name="Wilkins M.J."/>
        </authorList>
    </citation>
    <scope>NUCLEOTIDE SEQUENCE [LARGE SCALE GENOMIC DNA]</scope>
    <source>
        <strain evidence="8">Gr01-1014_85</strain>
    </source>
</reference>
<keyword evidence="6" id="KW-0645">Protease</keyword>
<keyword evidence="4 6" id="KW-0378">Hydrolase</keyword>
<dbReference type="GO" id="GO:0009003">
    <property type="term" value="F:signal peptidase activity"/>
    <property type="evidence" value="ECO:0007669"/>
    <property type="project" value="UniProtKB-EC"/>
</dbReference>
<evidence type="ECO:0000256" key="4">
    <source>
        <dbReference type="ARBA" id="ARBA00022801"/>
    </source>
</evidence>
<evidence type="ECO:0000313" key="8">
    <source>
        <dbReference type="EMBL" id="TSC66374.1"/>
    </source>
</evidence>
<dbReference type="GO" id="GO:0004252">
    <property type="term" value="F:serine-type endopeptidase activity"/>
    <property type="evidence" value="ECO:0007669"/>
    <property type="project" value="InterPro"/>
</dbReference>
<feature type="transmembrane region" description="Helical" evidence="6">
    <location>
        <begin position="165"/>
        <end position="187"/>
    </location>
</feature>
<evidence type="ECO:0000256" key="2">
    <source>
        <dbReference type="ARBA" id="ARBA00009370"/>
    </source>
</evidence>
<dbReference type="NCBIfam" id="TIGR02227">
    <property type="entry name" value="sigpep_I_bact"/>
    <property type="match status" value="1"/>
</dbReference>
<gene>
    <name evidence="8" type="ORF">CEO22_106</name>
</gene>
<evidence type="ECO:0000259" key="7">
    <source>
        <dbReference type="Pfam" id="PF10502"/>
    </source>
</evidence>
<dbReference type="SUPFAM" id="SSF51306">
    <property type="entry name" value="LexA/Signal peptidase"/>
    <property type="match status" value="1"/>
</dbReference>
<dbReference type="Pfam" id="PF10502">
    <property type="entry name" value="Peptidase_S26"/>
    <property type="match status" value="1"/>
</dbReference>
<accession>A0A554JDJ5</accession>
<dbReference type="InterPro" id="IPR036286">
    <property type="entry name" value="LexA/Signal_pep-like_sf"/>
</dbReference>
<evidence type="ECO:0000256" key="3">
    <source>
        <dbReference type="ARBA" id="ARBA00013208"/>
    </source>
</evidence>
<dbReference type="InterPro" id="IPR019757">
    <property type="entry name" value="Pept_S26A_signal_pept_1_Lys-AS"/>
</dbReference>
<dbReference type="PANTHER" id="PTHR43390:SF1">
    <property type="entry name" value="CHLOROPLAST PROCESSING PEPTIDASE"/>
    <property type="match status" value="1"/>
</dbReference>
<comment type="similarity">
    <text evidence="2 6">Belongs to the peptidase S26 family.</text>
</comment>
<dbReference type="PROSITE" id="PS00760">
    <property type="entry name" value="SPASE_I_2"/>
    <property type="match status" value="1"/>
</dbReference>
<dbReference type="EMBL" id="VMFD01000008">
    <property type="protein sequence ID" value="TSC66374.1"/>
    <property type="molecule type" value="Genomic_DNA"/>
</dbReference>
<keyword evidence="6" id="KW-0472">Membrane</keyword>
<dbReference type="InterPro" id="IPR019533">
    <property type="entry name" value="Peptidase_S26"/>
</dbReference>
<dbReference type="InterPro" id="IPR000223">
    <property type="entry name" value="Pept_S26A_signal_pept_1"/>
</dbReference>
<protein>
    <recommendedName>
        <fullName evidence="3 6">Signal peptidase I</fullName>
        <ecNumber evidence="3 6">3.4.21.89</ecNumber>
    </recommendedName>
</protein>
<comment type="subcellular location">
    <subcellularLocation>
        <location evidence="6">Membrane</location>
        <topology evidence="6">Single-pass type II membrane protein</topology>
    </subcellularLocation>
</comment>
<feature type="transmembrane region" description="Helical" evidence="6">
    <location>
        <begin position="22"/>
        <end position="42"/>
    </location>
</feature>
<evidence type="ECO:0000256" key="5">
    <source>
        <dbReference type="PIRSR" id="PIRSR600223-1"/>
    </source>
</evidence>
<name>A0A554JDJ5_9BACT</name>
<comment type="caution">
    <text evidence="6">Lacks conserved residue(s) required for the propagation of feature annotation.</text>
</comment>
<feature type="domain" description="Peptidase S26" evidence="7">
    <location>
        <begin position="17"/>
        <end position="174"/>
    </location>
</feature>
<organism evidence="8 9">
    <name type="scientific">Candidatus Berkelbacteria bacterium Gr01-1014_85</name>
    <dbReference type="NCBI Taxonomy" id="2017150"/>
    <lineage>
        <taxon>Bacteria</taxon>
        <taxon>Candidatus Berkelbacteria</taxon>
    </lineage>
</organism>
<dbReference type="PANTHER" id="PTHR43390">
    <property type="entry name" value="SIGNAL PEPTIDASE I"/>
    <property type="match status" value="1"/>
</dbReference>
<dbReference type="Proteomes" id="UP000316253">
    <property type="component" value="Unassembled WGS sequence"/>
</dbReference>
<evidence type="ECO:0000256" key="1">
    <source>
        <dbReference type="ARBA" id="ARBA00000677"/>
    </source>
</evidence>
<keyword evidence="6" id="KW-0812">Transmembrane</keyword>
<proteinExistence type="inferred from homology"/>
<sequence>MSRFFNQFLYASGCFYELAKGLIFFVVFLGLFTAFVATINIVNGRSMFPNFEDGQLIIIDRLSYRWRLPERGDAVTLRFPGDPDKVKYIKRIIGLPGEQVALGDDILLINGQPLLEDYIPAEFTTGQTGQYKNWQLGPDEYFLVGDNRENSSDSRIYGPVERRFLIGRALAVIWPIKTIGFVPPVFYRPQK</sequence>
<evidence type="ECO:0000256" key="6">
    <source>
        <dbReference type="RuleBase" id="RU362042"/>
    </source>
</evidence>
<keyword evidence="6" id="KW-1133">Transmembrane helix</keyword>
<dbReference type="Gene3D" id="2.10.109.10">
    <property type="entry name" value="Umud Fragment, subunit A"/>
    <property type="match status" value="1"/>
</dbReference>
<feature type="active site" evidence="5">
    <location>
        <position position="90"/>
    </location>
</feature>
<comment type="caution">
    <text evidence="8">The sequence shown here is derived from an EMBL/GenBank/DDBJ whole genome shotgun (WGS) entry which is preliminary data.</text>
</comment>
<dbReference type="PRINTS" id="PR00727">
    <property type="entry name" value="LEADERPTASE"/>
</dbReference>
<dbReference type="EC" id="3.4.21.89" evidence="3 6"/>
<evidence type="ECO:0000313" key="9">
    <source>
        <dbReference type="Proteomes" id="UP000316253"/>
    </source>
</evidence>